<dbReference type="AlphaFoldDB" id="A0A9N8KU25"/>
<name>A0A9N8KU25_CHRIL</name>
<proteinExistence type="predicted"/>
<dbReference type="OrthoDB" id="2016582at2759"/>
<dbReference type="EMBL" id="LR824012">
    <property type="protein sequence ID" value="CAD0198628.1"/>
    <property type="molecule type" value="Genomic_DNA"/>
</dbReference>
<organism evidence="1 2">
    <name type="scientific">Chrysodeixis includens</name>
    <name type="common">Soybean looper</name>
    <name type="synonym">Pseudoplusia includens</name>
    <dbReference type="NCBI Taxonomy" id="689277"/>
    <lineage>
        <taxon>Eukaryota</taxon>
        <taxon>Metazoa</taxon>
        <taxon>Ecdysozoa</taxon>
        <taxon>Arthropoda</taxon>
        <taxon>Hexapoda</taxon>
        <taxon>Insecta</taxon>
        <taxon>Pterygota</taxon>
        <taxon>Neoptera</taxon>
        <taxon>Endopterygota</taxon>
        <taxon>Lepidoptera</taxon>
        <taxon>Glossata</taxon>
        <taxon>Ditrysia</taxon>
        <taxon>Noctuoidea</taxon>
        <taxon>Noctuidae</taxon>
        <taxon>Plusiinae</taxon>
        <taxon>Chrysodeixis</taxon>
    </lineage>
</organism>
<dbReference type="Proteomes" id="UP001154114">
    <property type="component" value="Chromosome 9"/>
</dbReference>
<keyword evidence="2" id="KW-1185">Reference proteome</keyword>
<evidence type="ECO:0000313" key="2">
    <source>
        <dbReference type="Proteomes" id="UP001154114"/>
    </source>
</evidence>
<protein>
    <submittedName>
        <fullName evidence="1">Uncharacterized protein</fullName>
    </submittedName>
</protein>
<reference evidence="1" key="1">
    <citation type="submission" date="2021-12" db="EMBL/GenBank/DDBJ databases">
        <authorList>
            <person name="King R."/>
        </authorList>
    </citation>
    <scope>NUCLEOTIDE SEQUENCE</scope>
</reference>
<sequence>MHKYKLIDTSINTAERTRLYGRSGAFSLRALPSTNHVSSFISVNVVIRIDCLCHHGLSCSRSVGRIPPDIRRALVSVTAGVPAVLEPNDLVHSNGKNGTSLMMECLCFLGNCALDSVVPSHVLSSTAAPGAAAGAAETLKKESKG</sequence>
<gene>
    <name evidence="1" type="ORF">CINC_LOCUS12900</name>
</gene>
<accession>A0A9N8KU25</accession>
<evidence type="ECO:0000313" key="1">
    <source>
        <dbReference type="EMBL" id="CAD0198628.1"/>
    </source>
</evidence>